<dbReference type="STRING" id="188477.A0A433T416"/>
<organism evidence="6 7">
    <name type="scientific">Elysia chlorotica</name>
    <name type="common">Eastern emerald elysia</name>
    <name type="synonym">Sea slug</name>
    <dbReference type="NCBI Taxonomy" id="188477"/>
    <lineage>
        <taxon>Eukaryota</taxon>
        <taxon>Metazoa</taxon>
        <taxon>Spiralia</taxon>
        <taxon>Lophotrochozoa</taxon>
        <taxon>Mollusca</taxon>
        <taxon>Gastropoda</taxon>
        <taxon>Heterobranchia</taxon>
        <taxon>Euthyneura</taxon>
        <taxon>Panpulmonata</taxon>
        <taxon>Sacoglossa</taxon>
        <taxon>Placobranchoidea</taxon>
        <taxon>Plakobranchidae</taxon>
        <taxon>Elysia</taxon>
    </lineage>
</organism>
<gene>
    <name evidence="6" type="ORF">EGW08_015944</name>
</gene>
<dbReference type="InterPro" id="IPR023780">
    <property type="entry name" value="Chromo_domain"/>
</dbReference>
<keyword evidence="2" id="KW-0539">Nucleus</keyword>
<protein>
    <recommendedName>
        <fullName evidence="5">Chromo domain-containing protein</fullName>
    </recommendedName>
</protein>
<evidence type="ECO:0000313" key="7">
    <source>
        <dbReference type="Proteomes" id="UP000271974"/>
    </source>
</evidence>
<feature type="compositionally biased region" description="Basic residues" evidence="3">
    <location>
        <begin position="63"/>
        <end position="93"/>
    </location>
</feature>
<evidence type="ECO:0000259" key="5">
    <source>
        <dbReference type="PROSITE" id="PS50013"/>
    </source>
</evidence>
<dbReference type="EMBL" id="RQTK01000674">
    <property type="protein sequence ID" value="RUS76298.1"/>
    <property type="molecule type" value="Genomic_DNA"/>
</dbReference>
<accession>A0A433T416</accession>
<feature type="compositionally biased region" description="Basic and acidic residues" evidence="3">
    <location>
        <begin position="114"/>
        <end position="135"/>
    </location>
</feature>
<dbReference type="AlphaFoldDB" id="A0A433T416"/>
<feature type="compositionally biased region" description="Polar residues" evidence="3">
    <location>
        <begin position="154"/>
        <end position="165"/>
    </location>
</feature>
<dbReference type="Proteomes" id="UP000271974">
    <property type="component" value="Unassembled WGS sequence"/>
</dbReference>
<dbReference type="GO" id="GO:0005634">
    <property type="term" value="C:nucleus"/>
    <property type="evidence" value="ECO:0007669"/>
    <property type="project" value="UniProtKB-SubCell"/>
</dbReference>
<dbReference type="PANTHER" id="PTHR22812">
    <property type="entry name" value="CHROMOBOX PROTEIN"/>
    <property type="match status" value="1"/>
</dbReference>
<keyword evidence="4" id="KW-1133">Transmembrane helix</keyword>
<dbReference type="InterPro" id="IPR000953">
    <property type="entry name" value="Chromo/chromo_shadow_dom"/>
</dbReference>
<dbReference type="InterPro" id="IPR051219">
    <property type="entry name" value="Heterochromatin_chromo-domain"/>
</dbReference>
<evidence type="ECO:0000313" key="6">
    <source>
        <dbReference type="EMBL" id="RUS76298.1"/>
    </source>
</evidence>
<dbReference type="SUPFAM" id="SSF54160">
    <property type="entry name" value="Chromo domain-like"/>
    <property type="match status" value="1"/>
</dbReference>
<evidence type="ECO:0000256" key="1">
    <source>
        <dbReference type="ARBA" id="ARBA00004123"/>
    </source>
</evidence>
<dbReference type="CDD" id="cd00024">
    <property type="entry name" value="CD_CSD"/>
    <property type="match status" value="1"/>
</dbReference>
<reference evidence="6 7" key="1">
    <citation type="submission" date="2019-01" db="EMBL/GenBank/DDBJ databases">
        <title>A draft genome assembly of the solar-powered sea slug Elysia chlorotica.</title>
        <authorList>
            <person name="Cai H."/>
            <person name="Li Q."/>
            <person name="Fang X."/>
            <person name="Li J."/>
            <person name="Curtis N.E."/>
            <person name="Altenburger A."/>
            <person name="Shibata T."/>
            <person name="Feng M."/>
            <person name="Maeda T."/>
            <person name="Schwartz J.A."/>
            <person name="Shigenobu S."/>
            <person name="Lundholm N."/>
            <person name="Nishiyama T."/>
            <person name="Yang H."/>
            <person name="Hasebe M."/>
            <person name="Li S."/>
            <person name="Pierce S.K."/>
            <person name="Wang J."/>
        </authorList>
    </citation>
    <scope>NUCLEOTIDE SEQUENCE [LARGE SCALE GENOMIC DNA]</scope>
    <source>
        <strain evidence="6">EC2010</strain>
        <tissue evidence="6">Whole organism of an adult</tissue>
    </source>
</reference>
<feature type="transmembrane region" description="Helical" evidence="4">
    <location>
        <begin position="215"/>
        <end position="233"/>
    </location>
</feature>
<dbReference type="OrthoDB" id="1918685at2759"/>
<dbReference type="Gene3D" id="2.40.50.40">
    <property type="match status" value="1"/>
</dbReference>
<evidence type="ECO:0000256" key="3">
    <source>
        <dbReference type="SAM" id="MobiDB-lite"/>
    </source>
</evidence>
<feature type="region of interest" description="Disordered" evidence="3">
    <location>
        <begin position="59"/>
        <end position="165"/>
    </location>
</feature>
<dbReference type="PROSITE" id="PS50013">
    <property type="entry name" value="CHROMO_2"/>
    <property type="match status" value="1"/>
</dbReference>
<proteinExistence type="predicted"/>
<dbReference type="InterPro" id="IPR016197">
    <property type="entry name" value="Chromo-like_dom_sf"/>
</dbReference>
<comment type="subcellular location">
    <subcellularLocation>
        <location evidence="1">Nucleus</location>
    </subcellularLocation>
</comment>
<evidence type="ECO:0000256" key="4">
    <source>
        <dbReference type="SAM" id="Phobius"/>
    </source>
</evidence>
<name>A0A433T416_ELYCH</name>
<dbReference type="Pfam" id="PF00385">
    <property type="entry name" value="Chromo"/>
    <property type="match status" value="1"/>
</dbReference>
<keyword evidence="7" id="KW-1185">Reference proteome</keyword>
<keyword evidence="4" id="KW-0472">Membrane</keyword>
<feature type="domain" description="Chromo" evidence="5">
    <location>
        <begin position="10"/>
        <end position="70"/>
    </location>
</feature>
<feature type="compositionally biased region" description="Low complexity" evidence="3">
    <location>
        <begin position="136"/>
        <end position="149"/>
    </location>
</feature>
<sequence length="307" mass="33906">MASFSDDEKFDVESILEQRKRKGNLEYLVRWKGAGDGSDSWEPAKTIAADCAQLVQAFLNKAKTPKARRSTSRSRKVSRSRSRSSSRSRRSRSANKTPSKSPSQTRSSSRGRSKKEENKTEASEDTSKKAAELKDTVVSNSTASVSAVSKTLEESNTSEKITETQAATLTHQRVLRSSTMDARKELEVQRVHNDQRPIREDDSKPRSAIWKVADYAVIVLFVVSLVAAFILFLEKIFDLEDFKKQAYPNLGVLKARLLSAQQRLVDLAQSGADLASDAWLYLVEQIKGSATAAKDSGVPKQAPPPAA</sequence>
<evidence type="ECO:0000256" key="2">
    <source>
        <dbReference type="ARBA" id="ARBA00023242"/>
    </source>
</evidence>
<keyword evidence="4" id="KW-0812">Transmembrane</keyword>
<feature type="compositionally biased region" description="Low complexity" evidence="3">
    <location>
        <begin position="96"/>
        <end position="110"/>
    </location>
</feature>
<dbReference type="SMART" id="SM00298">
    <property type="entry name" value="CHROMO"/>
    <property type="match status" value="1"/>
</dbReference>
<comment type="caution">
    <text evidence="6">The sequence shown here is derived from an EMBL/GenBank/DDBJ whole genome shotgun (WGS) entry which is preliminary data.</text>
</comment>